<dbReference type="GO" id="GO:0000398">
    <property type="term" value="P:mRNA splicing, via spliceosome"/>
    <property type="evidence" value="ECO:0007669"/>
    <property type="project" value="InterPro"/>
</dbReference>
<dbReference type="PROSITE" id="PS50102">
    <property type="entry name" value="RRM"/>
    <property type="match status" value="2"/>
</dbReference>
<evidence type="ECO:0000256" key="22">
    <source>
        <dbReference type="PROSITE-ProRule" id="PRU00176"/>
    </source>
</evidence>
<evidence type="ECO:0000256" key="5">
    <source>
        <dbReference type="ARBA" id="ARBA00022499"/>
    </source>
</evidence>
<dbReference type="Gene3D" id="3.30.70.330">
    <property type="match status" value="2"/>
</dbReference>
<keyword evidence="4" id="KW-0158">Chromosome</keyword>
<dbReference type="InterPro" id="IPR034392">
    <property type="entry name" value="TatSF1-like_RRM1"/>
</dbReference>
<comment type="subcellular location">
    <subcellularLocation>
        <location evidence="2">Chromosome</location>
    </subcellularLocation>
    <subcellularLocation>
        <location evidence="1">Nucleus</location>
    </subcellularLocation>
</comment>
<dbReference type="FunFam" id="3.30.70.330:FF:000202">
    <property type="entry name" value="HIV Tat-specific factor 1"/>
    <property type="match status" value="1"/>
</dbReference>
<evidence type="ECO:0000256" key="19">
    <source>
        <dbReference type="ARBA" id="ARBA00023242"/>
    </source>
</evidence>
<evidence type="ECO:0000313" key="26">
    <source>
        <dbReference type="RefSeq" id="XP_027204617.1"/>
    </source>
</evidence>
<dbReference type="InterPro" id="IPR012677">
    <property type="entry name" value="Nucleotide-bd_a/b_plait_sf"/>
</dbReference>
<keyword evidence="18" id="KW-0234">DNA repair</keyword>
<evidence type="ECO:0000256" key="15">
    <source>
        <dbReference type="ARBA" id="ARBA00023159"/>
    </source>
</evidence>
<dbReference type="CTD" id="40369"/>
<dbReference type="GO" id="GO:0005684">
    <property type="term" value="C:U2-type spliceosomal complex"/>
    <property type="evidence" value="ECO:0007669"/>
    <property type="project" value="TreeGrafter"/>
</dbReference>
<evidence type="ECO:0000256" key="18">
    <source>
        <dbReference type="ARBA" id="ARBA00023204"/>
    </source>
</evidence>
<feature type="compositionally biased region" description="Low complexity" evidence="23">
    <location>
        <begin position="113"/>
        <end position="126"/>
    </location>
</feature>
<dbReference type="SMART" id="SM00360">
    <property type="entry name" value="RRM"/>
    <property type="match status" value="2"/>
</dbReference>
<dbReference type="Proteomes" id="UP000515146">
    <property type="component" value="Unplaced"/>
</dbReference>
<keyword evidence="10" id="KW-0227">DNA damage</keyword>
<keyword evidence="14" id="KW-0805">Transcription regulation</keyword>
<evidence type="ECO:0000256" key="6">
    <source>
        <dbReference type="ARBA" id="ARBA00022553"/>
    </source>
</evidence>
<evidence type="ECO:0000256" key="17">
    <source>
        <dbReference type="ARBA" id="ARBA00023187"/>
    </source>
</evidence>
<dbReference type="GO" id="GO:0005686">
    <property type="term" value="C:U2 snRNP"/>
    <property type="evidence" value="ECO:0007669"/>
    <property type="project" value="TreeGrafter"/>
</dbReference>
<feature type="compositionally biased region" description="Basic and acidic residues" evidence="23">
    <location>
        <begin position="402"/>
        <end position="416"/>
    </location>
</feature>
<feature type="region of interest" description="Disordered" evidence="23">
    <location>
        <begin position="1"/>
        <end position="48"/>
    </location>
</feature>
<keyword evidence="25" id="KW-1185">Reference proteome</keyword>
<dbReference type="RefSeq" id="XP_027204617.1">
    <property type="nucleotide sequence ID" value="XM_027348816.1"/>
</dbReference>
<dbReference type="SUPFAM" id="SSF54928">
    <property type="entry name" value="RNA-binding domain, RBD"/>
    <property type="match status" value="2"/>
</dbReference>
<dbReference type="GO" id="GO:0006281">
    <property type="term" value="P:DNA repair"/>
    <property type="evidence" value="ECO:0007669"/>
    <property type="project" value="UniProtKB-KW"/>
</dbReference>
<keyword evidence="17" id="KW-0508">mRNA splicing</keyword>
<evidence type="ECO:0000313" key="25">
    <source>
        <dbReference type="Proteomes" id="UP000515146"/>
    </source>
</evidence>
<evidence type="ECO:0000256" key="3">
    <source>
        <dbReference type="ARBA" id="ARBA00007747"/>
    </source>
</evidence>
<dbReference type="AlphaFoldDB" id="A0A6P6YHB2"/>
<name>A0A6P6YHB2_DERPT</name>
<keyword evidence="9" id="KW-0677">Repeat</keyword>
<evidence type="ECO:0000256" key="12">
    <source>
        <dbReference type="ARBA" id="ARBA00022884"/>
    </source>
</evidence>
<keyword evidence="11" id="KW-0832">Ubl conjugation</keyword>
<evidence type="ECO:0000256" key="10">
    <source>
        <dbReference type="ARBA" id="ARBA00022763"/>
    </source>
</evidence>
<reference evidence="26" key="1">
    <citation type="submission" date="2025-08" db="UniProtKB">
        <authorList>
            <consortium name="RefSeq"/>
        </authorList>
    </citation>
    <scope>IDENTIFICATION</scope>
    <source>
        <strain evidence="26">Airmid</strain>
    </source>
</reference>
<dbReference type="FunFam" id="3.30.70.330:FF:000105">
    <property type="entry name" value="HIV Tat-specific factor 1 homolog"/>
    <property type="match status" value="1"/>
</dbReference>
<accession>A0A6P6YHB2</accession>
<evidence type="ECO:0000256" key="2">
    <source>
        <dbReference type="ARBA" id="ARBA00004286"/>
    </source>
</evidence>
<gene>
    <name evidence="26" type="primary">LOC113798299</name>
</gene>
<dbReference type="GO" id="GO:0005694">
    <property type="term" value="C:chromosome"/>
    <property type="evidence" value="ECO:0007669"/>
    <property type="project" value="UniProtKB-SubCell"/>
</dbReference>
<feature type="compositionally biased region" description="Basic and acidic residues" evidence="23">
    <location>
        <begin position="132"/>
        <end position="146"/>
    </location>
</feature>
<feature type="region of interest" description="Disordered" evidence="23">
    <location>
        <begin position="397"/>
        <end position="416"/>
    </location>
</feature>
<evidence type="ECO:0000256" key="1">
    <source>
        <dbReference type="ARBA" id="ARBA00004123"/>
    </source>
</evidence>
<dbReference type="InterPro" id="IPR034393">
    <property type="entry name" value="TatSF1-like"/>
</dbReference>
<keyword evidence="13" id="KW-0007">Acetylation</keyword>
<comment type="similarity">
    <text evidence="3">Belongs to the HTATSF1 family.</text>
</comment>
<feature type="compositionally biased region" description="Polar residues" evidence="23">
    <location>
        <begin position="29"/>
        <end position="38"/>
    </location>
</feature>
<evidence type="ECO:0000256" key="21">
    <source>
        <dbReference type="ARBA" id="ARBA00073773"/>
    </source>
</evidence>
<feature type="domain" description="RRM" evidence="24">
    <location>
        <begin position="151"/>
        <end position="238"/>
    </location>
</feature>
<evidence type="ECO:0000256" key="9">
    <source>
        <dbReference type="ARBA" id="ARBA00022737"/>
    </source>
</evidence>
<dbReference type="KEGG" id="dpte:113798299"/>
<organism evidence="25 26">
    <name type="scientific">Dermatophagoides pteronyssinus</name>
    <name type="common">European house dust mite</name>
    <dbReference type="NCBI Taxonomy" id="6956"/>
    <lineage>
        <taxon>Eukaryota</taxon>
        <taxon>Metazoa</taxon>
        <taxon>Ecdysozoa</taxon>
        <taxon>Arthropoda</taxon>
        <taxon>Chelicerata</taxon>
        <taxon>Arachnida</taxon>
        <taxon>Acari</taxon>
        <taxon>Acariformes</taxon>
        <taxon>Sarcoptiformes</taxon>
        <taxon>Astigmata</taxon>
        <taxon>Psoroptidia</taxon>
        <taxon>Analgoidea</taxon>
        <taxon>Pyroglyphidae</taxon>
        <taxon>Dermatophagoidinae</taxon>
        <taxon>Dermatophagoides</taxon>
    </lineage>
</organism>
<dbReference type="CDD" id="cd12282">
    <property type="entry name" value="RRM2_TatSF1_like"/>
    <property type="match status" value="1"/>
</dbReference>
<keyword evidence="7" id="KW-0507">mRNA processing</keyword>
<feature type="domain" description="RRM" evidence="24">
    <location>
        <begin position="287"/>
        <end position="373"/>
    </location>
</feature>
<evidence type="ECO:0000256" key="16">
    <source>
        <dbReference type="ARBA" id="ARBA00023163"/>
    </source>
</evidence>
<feature type="compositionally biased region" description="Acidic residues" evidence="23">
    <location>
        <begin position="1"/>
        <end position="11"/>
    </location>
</feature>
<keyword evidence="8" id="KW-0747">Spliceosome</keyword>
<evidence type="ECO:0000256" key="14">
    <source>
        <dbReference type="ARBA" id="ARBA00023015"/>
    </source>
</evidence>
<evidence type="ECO:0000256" key="7">
    <source>
        <dbReference type="ARBA" id="ARBA00022664"/>
    </source>
</evidence>
<dbReference type="Pfam" id="PF00076">
    <property type="entry name" value="RRM_1"/>
    <property type="match status" value="2"/>
</dbReference>
<sequence>MAAIGDDDDNDFAYQLEQEELERKKQQQSCGNESNSNIFRDPSDGMEYEWDPAKKAWFPRINDDFIAKYQASYGQFEDDQQTKESQSIKDNDAEQKSTNAEDQKPMQSDDNQLKSSSQQQQTTSELSTKKRPRDEPPEPPKWFEIDDEHNTNVYVSNLPLDITMDEFTGLMKKCGLIMKDDRGQLKIKLYTDSNGKPKGDGRCCYIKVESVDLALKILDGYHLRDTDQQPIKVERAKFSLKGEYNPLLKPKKKKLNKKDREKQRKRMEKLFDWRPDKLPGERPKSEKTVIIKNMFDVKTFENDPRLILEYKTDIREECEEKCGPVRKVDIYDRNPEGVATVTFNEFDDADKCVELMNGRFFAGRKLDAKHWDGKTRYKIEETDEEIQKRIRQWDEFLEQPDDEPKQQKESIQESQS</sequence>
<protein>
    <recommendedName>
        <fullName evidence="21">17S U2 SnRNP complex component HTATSF1</fullName>
    </recommendedName>
</protein>
<dbReference type="InterPro" id="IPR035979">
    <property type="entry name" value="RBD_domain_sf"/>
</dbReference>
<dbReference type="CDD" id="cd12281">
    <property type="entry name" value="RRM1_TatSF1_like"/>
    <property type="match status" value="1"/>
</dbReference>
<dbReference type="PANTHER" id="PTHR15608:SF0">
    <property type="entry name" value="HIV TAT-SPECIFIC FACTOR 1"/>
    <property type="match status" value="1"/>
</dbReference>
<evidence type="ECO:0000256" key="11">
    <source>
        <dbReference type="ARBA" id="ARBA00022843"/>
    </source>
</evidence>
<evidence type="ECO:0000256" key="23">
    <source>
        <dbReference type="SAM" id="MobiDB-lite"/>
    </source>
</evidence>
<keyword evidence="16" id="KW-0804">Transcription</keyword>
<keyword evidence="6" id="KW-0597">Phosphoprotein</keyword>
<dbReference type="InterPro" id="IPR000504">
    <property type="entry name" value="RRM_dom"/>
</dbReference>
<keyword evidence="5" id="KW-1017">Isopeptide bond</keyword>
<evidence type="ECO:0000256" key="8">
    <source>
        <dbReference type="ARBA" id="ARBA00022728"/>
    </source>
</evidence>
<keyword evidence="15" id="KW-0010">Activator</keyword>
<feature type="compositionally biased region" description="Basic and acidic residues" evidence="23">
    <location>
        <begin position="80"/>
        <end position="104"/>
    </location>
</feature>
<evidence type="ECO:0000256" key="20">
    <source>
        <dbReference type="ARBA" id="ARBA00062124"/>
    </source>
</evidence>
<dbReference type="FunCoup" id="A0A6P6YHB2">
    <property type="interactions" value="472"/>
</dbReference>
<dbReference type="PANTHER" id="PTHR15608">
    <property type="entry name" value="SPLICING FACTOR U2AF-ASSOCIATED PROTEIN 2"/>
    <property type="match status" value="1"/>
</dbReference>
<keyword evidence="12 22" id="KW-0694">RNA-binding</keyword>
<comment type="subunit">
    <text evidence="20">Component of the 17S U2 SnRNP complex, a ribonucleoprotein complex that contains small nuclear RNA (snRNA) U2 and a number of specific proteins. Within the 17S U2 SnRNP complex, interacts (via UHM region) directly with SF3B1. Component of a complex which is at least composed of HTATSF1/Tat-SF1, the P-TEFb complex components CDK9 and CCNT1, RNA polymerase II, SUPT5H, and NCL/nucleolin. Interacts with GTF2F2/RAP30 and POLR2A. Interacts with TCERG1/CA150. Interacts with (poly-ADP-ribosylated) RPA1; promoting HTATSF1 recruitment to DNA damage sites. Interacts (when phosphorylated) with TOPBP1; promoting recruitment of TOPBP1 to DNA damage sites during S-phase.</text>
</comment>
<keyword evidence="19" id="KW-0539">Nucleus</keyword>
<dbReference type="InParanoid" id="A0A6P6YHB2"/>
<dbReference type="OrthoDB" id="10258585at2759"/>
<dbReference type="GO" id="GO:0003723">
    <property type="term" value="F:RNA binding"/>
    <property type="evidence" value="ECO:0007669"/>
    <property type="project" value="UniProtKB-UniRule"/>
</dbReference>
<dbReference type="OMA" id="DTDFRFG"/>
<evidence type="ECO:0000259" key="24">
    <source>
        <dbReference type="PROSITE" id="PS50102"/>
    </source>
</evidence>
<proteinExistence type="inferred from homology"/>
<evidence type="ECO:0000256" key="4">
    <source>
        <dbReference type="ARBA" id="ARBA00022454"/>
    </source>
</evidence>
<evidence type="ECO:0000256" key="13">
    <source>
        <dbReference type="ARBA" id="ARBA00022990"/>
    </source>
</evidence>
<feature type="region of interest" description="Disordered" evidence="23">
    <location>
        <begin position="75"/>
        <end position="146"/>
    </location>
</feature>